<keyword evidence="2" id="KW-0812">Transmembrane</keyword>
<proteinExistence type="predicted"/>
<keyword evidence="2" id="KW-0472">Membrane</keyword>
<feature type="transmembrane region" description="Helical" evidence="2">
    <location>
        <begin position="274"/>
        <end position="300"/>
    </location>
</feature>
<feature type="transmembrane region" description="Helical" evidence="2">
    <location>
        <begin position="246"/>
        <end position="268"/>
    </location>
</feature>
<dbReference type="Proteomes" id="UP000002700">
    <property type="component" value="Chromosome II"/>
</dbReference>
<dbReference type="KEGG" id="bpm:BURPS1710b_A1044"/>
<evidence type="ECO:0000256" key="1">
    <source>
        <dbReference type="SAM" id="MobiDB-lite"/>
    </source>
</evidence>
<dbReference type="InterPro" id="IPR052948">
    <property type="entry name" value="Low_temp-induced_all0457"/>
</dbReference>
<keyword evidence="2" id="KW-1133">Transmembrane helix</keyword>
<evidence type="ECO:0000313" key="4">
    <source>
        <dbReference type="Proteomes" id="UP000002700"/>
    </source>
</evidence>
<name>Q3JJQ1_BURP1</name>
<evidence type="ECO:0000313" key="3">
    <source>
        <dbReference type="EMBL" id="ABA52051.1"/>
    </source>
</evidence>
<dbReference type="AlphaFoldDB" id="Q3JJQ1"/>
<feature type="region of interest" description="Disordered" evidence="1">
    <location>
        <begin position="112"/>
        <end position="182"/>
    </location>
</feature>
<evidence type="ECO:0000256" key="2">
    <source>
        <dbReference type="SAM" id="Phobius"/>
    </source>
</evidence>
<protein>
    <submittedName>
        <fullName evidence="3">Putative membrane protein</fullName>
    </submittedName>
</protein>
<organism evidence="3 4">
    <name type="scientific">Burkholderia pseudomallei (strain 1710b)</name>
    <dbReference type="NCBI Taxonomy" id="320372"/>
    <lineage>
        <taxon>Bacteria</taxon>
        <taxon>Pseudomonadati</taxon>
        <taxon>Pseudomonadota</taxon>
        <taxon>Betaproteobacteria</taxon>
        <taxon>Burkholderiales</taxon>
        <taxon>Burkholderiaceae</taxon>
        <taxon>Burkholderia</taxon>
        <taxon>pseudomallei group</taxon>
    </lineage>
</organism>
<accession>Q3JJQ1</accession>
<sequence length="357" mass="38730">MSEAERGHPGIPGSTAMKWRDFGLCSRVNGGRIRGCVLLNPNNAAPTSDARWATDIRERVTRGTRRMQWRRRDSTRLRPRAPRRAVAHGARAGSIVRLHGASMPRRRAAACQRRNGHPVGKPVPSPAASIEKPRREPRTRLVLDPDSPRLRRMGIERRARPALGPSGTPPSPSRKPTHAPGRPLTEVIMRRIYFLLPDADTARAIVDELLLKRIEWRHIHVVANDRVPLENLPEASIAQSSDLLPALARGTAAGGVTGALAGLAAIAFPPAGLTIAGGAVVAFAIAGAGFGAWVGTMIGVSVPNTRLKHFEDAVDNGELLMMIDVHRDRVEEIEALVKQHHPNAHLEGTDPTIPAFP</sequence>
<dbReference type="PANTHER" id="PTHR36109">
    <property type="entry name" value="MEMBRANE PROTEIN-RELATED"/>
    <property type="match status" value="1"/>
</dbReference>
<dbReference type="EnsemblBacteria" id="ABA52051">
    <property type="protein sequence ID" value="ABA52051"/>
    <property type="gene ID" value="BURPS1710b_A1044"/>
</dbReference>
<gene>
    <name evidence="3" type="ordered locus">BURPS1710b_A1044</name>
</gene>
<dbReference type="HOGENOM" id="CLU_775393_0_0_4"/>
<feature type="compositionally biased region" description="Basic and acidic residues" evidence="1">
    <location>
        <begin position="131"/>
        <end position="159"/>
    </location>
</feature>
<dbReference type="PANTHER" id="PTHR36109:SF2">
    <property type="entry name" value="MEMBRANE PROTEIN"/>
    <property type="match status" value="1"/>
</dbReference>
<dbReference type="EMBL" id="CP000125">
    <property type="protein sequence ID" value="ABA52051.1"/>
    <property type="molecule type" value="Genomic_DNA"/>
</dbReference>
<reference evidence="3 4" key="1">
    <citation type="submission" date="2005-09" db="EMBL/GenBank/DDBJ databases">
        <authorList>
            <person name="Woods D.E."/>
            <person name="Nierman W.C."/>
        </authorList>
    </citation>
    <scope>NUCLEOTIDE SEQUENCE [LARGE SCALE GENOMIC DNA]</scope>
    <source>
        <strain evidence="3 4">1710b</strain>
    </source>
</reference>